<keyword evidence="14 23" id="KW-0067">ATP-binding</keyword>
<evidence type="ECO:0000256" key="16">
    <source>
        <dbReference type="ARBA" id="ARBA00023012"/>
    </source>
</evidence>
<dbReference type="EMBL" id="JBHSCR010000001">
    <property type="protein sequence ID" value="MFC4346812.1"/>
    <property type="molecule type" value="Genomic_DNA"/>
</dbReference>
<dbReference type="Pfam" id="PF00672">
    <property type="entry name" value="HAMP"/>
    <property type="match status" value="1"/>
</dbReference>
<evidence type="ECO:0000256" key="20">
    <source>
        <dbReference type="SAM" id="Phobius"/>
    </source>
</evidence>
<keyword evidence="13" id="KW-0418">Kinase</keyword>
<dbReference type="Gene3D" id="3.30.565.10">
    <property type="entry name" value="Histidine kinase-like ATPase, C-terminal domain"/>
    <property type="match status" value="1"/>
</dbReference>
<dbReference type="EC" id="2.7.13.3" evidence="5"/>
<evidence type="ECO:0000256" key="7">
    <source>
        <dbReference type="ARBA" id="ARBA00022485"/>
    </source>
</evidence>
<evidence type="ECO:0000256" key="2">
    <source>
        <dbReference type="ARBA" id="ARBA00001966"/>
    </source>
</evidence>
<dbReference type="Gene3D" id="1.20.5.1930">
    <property type="match status" value="1"/>
</dbReference>
<keyword evidence="11" id="KW-0479">Metal-binding</keyword>
<dbReference type="SMART" id="SM00304">
    <property type="entry name" value="HAMP"/>
    <property type="match status" value="1"/>
</dbReference>
<keyword evidence="20" id="KW-1133">Transmembrane helix</keyword>
<evidence type="ECO:0000256" key="12">
    <source>
        <dbReference type="ARBA" id="ARBA00022741"/>
    </source>
</evidence>
<keyword evidence="15" id="KW-0408">Iron</keyword>
<evidence type="ECO:0000259" key="21">
    <source>
        <dbReference type="PROSITE" id="PS50109"/>
    </source>
</evidence>
<evidence type="ECO:0000256" key="18">
    <source>
        <dbReference type="ARBA" id="ARBA00024827"/>
    </source>
</evidence>
<evidence type="ECO:0000256" key="6">
    <source>
        <dbReference type="ARBA" id="ARBA00017322"/>
    </source>
</evidence>
<keyword evidence="16" id="KW-0902">Two-component regulatory system</keyword>
<name>A0ABV8U7D8_9PROT</name>
<dbReference type="GO" id="GO:0005524">
    <property type="term" value="F:ATP binding"/>
    <property type="evidence" value="ECO:0007669"/>
    <property type="project" value="UniProtKB-KW"/>
</dbReference>
<dbReference type="InterPro" id="IPR005467">
    <property type="entry name" value="His_kinase_dom"/>
</dbReference>
<evidence type="ECO:0000256" key="13">
    <source>
        <dbReference type="ARBA" id="ARBA00022777"/>
    </source>
</evidence>
<dbReference type="SUPFAM" id="SSF158472">
    <property type="entry name" value="HAMP domain-like"/>
    <property type="match status" value="1"/>
</dbReference>
<feature type="domain" description="HAMP" evidence="22">
    <location>
        <begin position="307"/>
        <end position="360"/>
    </location>
</feature>
<evidence type="ECO:0000313" key="24">
    <source>
        <dbReference type="Proteomes" id="UP001595776"/>
    </source>
</evidence>
<accession>A0ABV8U7D8</accession>
<comment type="cofactor">
    <cofactor evidence="2">
        <name>[4Fe-4S] cluster</name>
        <dbReference type="ChEBI" id="CHEBI:49883"/>
    </cofactor>
</comment>
<evidence type="ECO:0000313" key="23">
    <source>
        <dbReference type="EMBL" id="MFC4346812.1"/>
    </source>
</evidence>
<dbReference type="PANTHER" id="PTHR24421">
    <property type="entry name" value="NITRATE/NITRITE SENSOR PROTEIN NARX-RELATED"/>
    <property type="match status" value="1"/>
</dbReference>
<reference evidence="24" key="1">
    <citation type="journal article" date="2019" name="Int. J. Syst. Evol. Microbiol.">
        <title>The Global Catalogue of Microorganisms (GCM) 10K type strain sequencing project: providing services to taxonomists for standard genome sequencing and annotation.</title>
        <authorList>
            <consortium name="The Broad Institute Genomics Platform"/>
            <consortium name="The Broad Institute Genome Sequencing Center for Infectious Disease"/>
            <person name="Wu L."/>
            <person name="Ma J."/>
        </authorList>
    </citation>
    <scope>NUCLEOTIDE SEQUENCE [LARGE SCALE GENOMIC DNA]</scope>
    <source>
        <strain evidence="24">CGMCC 1.15304</strain>
    </source>
</reference>
<dbReference type="RefSeq" id="WP_068147809.1">
    <property type="nucleotide sequence ID" value="NZ_JBHSCR010000001.1"/>
</dbReference>
<dbReference type="PRINTS" id="PR00344">
    <property type="entry name" value="BCTRLSENSOR"/>
</dbReference>
<feature type="transmembrane region" description="Helical" evidence="20">
    <location>
        <begin position="15"/>
        <end position="34"/>
    </location>
</feature>
<dbReference type="InterPro" id="IPR004358">
    <property type="entry name" value="Sig_transdc_His_kin-like_C"/>
</dbReference>
<dbReference type="PROSITE" id="PS50885">
    <property type="entry name" value="HAMP"/>
    <property type="match status" value="1"/>
</dbReference>
<evidence type="ECO:0000256" key="9">
    <source>
        <dbReference type="ARBA" id="ARBA00022553"/>
    </source>
</evidence>
<dbReference type="PANTHER" id="PTHR24421:SF10">
    <property type="entry name" value="NITRATE_NITRITE SENSOR PROTEIN NARQ"/>
    <property type="match status" value="1"/>
</dbReference>
<evidence type="ECO:0000256" key="10">
    <source>
        <dbReference type="ARBA" id="ARBA00022679"/>
    </source>
</evidence>
<dbReference type="SUPFAM" id="SSF55874">
    <property type="entry name" value="ATPase domain of HSP90 chaperone/DNA topoisomerase II/histidine kinase"/>
    <property type="match status" value="1"/>
</dbReference>
<evidence type="ECO:0000256" key="3">
    <source>
        <dbReference type="ARBA" id="ARBA00004370"/>
    </source>
</evidence>
<evidence type="ECO:0000256" key="14">
    <source>
        <dbReference type="ARBA" id="ARBA00022840"/>
    </source>
</evidence>
<keyword evidence="17" id="KW-0411">Iron-sulfur</keyword>
<dbReference type="InterPro" id="IPR011712">
    <property type="entry name" value="Sig_transdc_His_kin_sub3_dim/P"/>
</dbReference>
<dbReference type="CDD" id="cd12914">
    <property type="entry name" value="PDC1_DGC_like"/>
    <property type="match status" value="1"/>
</dbReference>
<evidence type="ECO:0000256" key="11">
    <source>
        <dbReference type="ARBA" id="ARBA00022723"/>
    </source>
</evidence>
<gene>
    <name evidence="23" type="ORF">ACFO5Q_03000</name>
</gene>
<dbReference type="SMART" id="SM00387">
    <property type="entry name" value="HATPase_c"/>
    <property type="match status" value="1"/>
</dbReference>
<evidence type="ECO:0000259" key="22">
    <source>
        <dbReference type="PROSITE" id="PS50885"/>
    </source>
</evidence>
<evidence type="ECO:0000256" key="17">
    <source>
        <dbReference type="ARBA" id="ARBA00023014"/>
    </source>
</evidence>
<dbReference type="InterPro" id="IPR003594">
    <property type="entry name" value="HATPase_dom"/>
</dbReference>
<organism evidence="23 24">
    <name type="scientific">Kordiimonas lipolytica</name>
    <dbReference type="NCBI Taxonomy" id="1662421"/>
    <lineage>
        <taxon>Bacteria</taxon>
        <taxon>Pseudomonadati</taxon>
        <taxon>Pseudomonadota</taxon>
        <taxon>Alphaproteobacteria</taxon>
        <taxon>Kordiimonadales</taxon>
        <taxon>Kordiimonadaceae</taxon>
        <taxon>Kordiimonas</taxon>
    </lineage>
</organism>
<evidence type="ECO:0000256" key="19">
    <source>
        <dbReference type="ARBA" id="ARBA00030800"/>
    </source>
</evidence>
<dbReference type="InterPro" id="IPR050482">
    <property type="entry name" value="Sensor_HK_TwoCompSys"/>
</dbReference>
<dbReference type="Proteomes" id="UP001595776">
    <property type="component" value="Unassembled WGS sequence"/>
</dbReference>
<dbReference type="CDD" id="cd16917">
    <property type="entry name" value="HATPase_UhpB-NarQ-NarX-like"/>
    <property type="match status" value="1"/>
</dbReference>
<dbReference type="InterPro" id="IPR003660">
    <property type="entry name" value="HAMP_dom"/>
</dbReference>
<comment type="subcellular location">
    <subcellularLocation>
        <location evidence="4">Cytoplasm</location>
    </subcellularLocation>
    <subcellularLocation>
        <location evidence="3">Membrane</location>
    </subcellularLocation>
</comment>
<dbReference type="Gene3D" id="3.30.450.20">
    <property type="entry name" value="PAS domain"/>
    <property type="match status" value="1"/>
</dbReference>
<dbReference type="Pfam" id="PF07730">
    <property type="entry name" value="HisKA_3"/>
    <property type="match status" value="1"/>
</dbReference>
<feature type="transmembrane region" description="Helical" evidence="20">
    <location>
        <begin position="282"/>
        <end position="304"/>
    </location>
</feature>
<comment type="function">
    <text evidence="18">Member of the two-component regulatory system NreB/NreC involved in the control of dissimilatory nitrate/nitrite reduction in response to oxygen. NreB functions as a direct oxygen sensor histidine kinase which is autophosphorylated, in the absence of oxygen, probably at the conserved histidine residue, and transfers its phosphate group probably to a conserved aspartate residue of NreC. NreB/NreC activates the expression of the nitrate (narGHJI) and nitrite (nir) reductase operons, as well as the putative nitrate transporter gene narT.</text>
</comment>
<proteinExistence type="predicted"/>
<comment type="catalytic activity">
    <reaction evidence="1">
        <text>ATP + protein L-histidine = ADP + protein N-phospho-L-histidine.</text>
        <dbReference type="EC" id="2.7.13.3"/>
    </reaction>
</comment>
<dbReference type="Gene3D" id="6.10.340.10">
    <property type="match status" value="1"/>
</dbReference>
<dbReference type="Pfam" id="PF02518">
    <property type="entry name" value="HATPase_c"/>
    <property type="match status" value="1"/>
</dbReference>
<evidence type="ECO:0000256" key="8">
    <source>
        <dbReference type="ARBA" id="ARBA00022490"/>
    </source>
</evidence>
<evidence type="ECO:0000256" key="5">
    <source>
        <dbReference type="ARBA" id="ARBA00012438"/>
    </source>
</evidence>
<evidence type="ECO:0000256" key="15">
    <source>
        <dbReference type="ARBA" id="ARBA00023004"/>
    </source>
</evidence>
<keyword evidence="12" id="KW-0547">Nucleotide-binding</keyword>
<keyword evidence="10" id="KW-0808">Transferase</keyword>
<keyword evidence="8" id="KW-0963">Cytoplasm</keyword>
<comment type="caution">
    <text evidence="23">The sequence shown here is derived from an EMBL/GenBank/DDBJ whole genome shotgun (WGS) entry which is preliminary data.</text>
</comment>
<keyword evidence="24" id="KW-1185">Reference proteome</keyword>
<keyword evidence="7" id="KW-0004">4Fe-4S</keyword>
<evidence type="ECO:0000256" key="1">
    <source>
        <dbReference type="ARBA" id="ARBA00000085"/>
    </source>
</evidence>
<sequence length="596" mass="65411">MPKFLSTFLTLRGRLVFLICLATLPAILFAFYLAHTERTSALLRMEQDGHHVISLMTREHLNQMTGAKSLLRWLSGRLARQDSETLISDPHFLAALLAGHPQLGNIAILAPDGEVINSAYPLESSVNMHEYDAVQRALHSQEIETGTYVIGPIVKRPLLHLAYAIRDPRSRVRWVVFVAIDLKWLEQLTKTVELPTDHILLVTDREGRILTGSATSGAVDFSIGTKVSELAGLAAQQDGKTVSAQMGGQSFYFVTASMLDMPGILVANALPQAQFTRKANDIFYRTLGLLGLLTLFTVVSVLIVEEVALLRVIRALSQATQRFGDGDYTVRIDIPRGYGELQDMAVAFNTMAATLMRRHQEVMEAHHQLERLTRHLQVARETEAQRISRDLHDEVGQVLTSIKMDLVHFQNKCAHRASPGTDSVISESIGAIREKIDKTVAFIRRLASDLRPPVLDRMGLSSAIDLLARGLETDAGLVVDVDTCDIPEPLDWLVSTTLYRIVQESLTNILRHAHASEVSVGLQRTDGTLHLSVQDNGSGFDVSTQKGGTLGLAGMRERARLVGGAFAIESEPGRGTKISVSVPVVPSLDDAYSVSA</sequence>
<dbReference type="PROSITE" id="PS50109">
    <property type="entry name" value="HIS_KIN"/>
    <property type="match status" value="1"/>
</dbReference>
<keyword evidence="20" id="KW-0812">Transmembrane</keyword>
<keyword evidence="20" id="KW-0472">Membrane</keyword>
<keyword evidence="9" id="KW-0597">Phosphoprotein</keyword>
<protein>
    <recommendedName>
        <fullName evidence="6">Oxygen sensor histidine kinase NreB</fullName>
        <ecNumber evidence="5">2.7.13.3</ecNumber>
    </recommendedName>
    <alternativeName>
        <fullName evidence="19">Nitrogen regulation protein B</fullName>
    </alternativeName>
</protein>
<feature type="domain" description="Histidine kinase" evidence="21">
    <location>
        <begin position="498"/>
        <end position="586"/>
    </location>
</feature>
<evidence type="ECO:0000256" key="4">
    <source>
        <dbReference type="ARBA" id="ARBA00004496"/>
    </source>
</evidence>
<dbReference type="CDD" id="cd06225">
    <property type="entry name" value="HAMP"/>
    <property type="match status" value="1"/>
</dbReference>
<dbReference type="InterPro" id="IPR036890">
    <property type="entry name" value="HATPase_C_sf"/>
</dbReference>